<reference evidence="1 2" key="1">
    <citation type="submission" date="2017-10" db="EMBL/GenBank/DDBJ databases">
        <title>Comparative genomics in systemic dimorphic fungi from Ajellomycetaceae.</title>
        <authorList>
            <person name="Munoz J.F."/>
            <person name="Mcewen J.G."/>
            <person name="Clay O.K."/>
            <person name="Cuomo C.A."/>
        </authorList>
    </citation>
    <scope>NUCLEOTIDE SEQUENCE [LARGE SCALE GENOMIC DNA]</scope>
    <source>
        <strain evidence="1 2">UAMH7299</strain>
    </source>
</reference>
<dbReference type="EMBL" id="PDNA01000471">
    <property type="protein sequence ID" value="PGG95238.1"/>
    <property type="molecule type" value="Genomic_DNA"/>
</dbReference>
<keyword evidence="2" id="KW-1185">Reference proteome</keyword>
<comment type="caution">
    <text evidence="1">The sequence shown here is derived from an EMBL/GenBank/DDBJ whole genome shotgun (WGS) entry which is preliminary data.</text>
</comment>
<dbReference type="OrthoDB" id="4314409at2759"/>
<accession>A0A2B7WF81</accession>
<evidence type="ECO:0000313" key="1">
    <source>
        <dbReference type="EMBL" id="PGG95238.1"/>
    </source>
</evidence>
<proteinExistence type="predicted"/>
<gene>
    <name evidence="1" type="ORF">AJ80_09998</name>
</gene>
<organism evidence="1 2">
    <name type="scientific">Polytolypa hystricis (strain UAMH7299)</name>
    <dbReference type="NCBI Taxonomy" id="1447883"/>
    <lineage>
        <taxon>Eukaryota</taxon>
        <taxon>Fungi</taxon>
        <taxon>Dikarya</taxon>
        <taxon>Ascomycota</taxon>
        <taxon>Pezizomycotina</taxon>
        <taxon>Eurotiomycetes</taxon>
        <taxon>Eurotiomycetidae</taxon>
        <taxon>Onygenales</taxon>
        <taxon>Onygenales incertae sedis</taxon>
        <taxon>Polytolypa</taxon>
    </lineage>
</organism>
<evidence type="ECO:0000313" key="2">
    <source>
        <dbReference type="Proteomes" id="UP000224634"/>
    </source>
</evidence>
<dbReference type="AlphaFoldDB" id="A0A2B7WF81"/>
<protein>
    <submittedName>
        <fullName evidence="1">Uncharacterized protein</fullName>
    </submittedName>
</protein>
<sequence>MYLISFSRKVSIAGNVLQQYQSMIEDANLYLNDQMESPIIADFLPRELPNTQNVTLALEKRSIEQCLQICDRALEFTKTSNFQADKGQPTVISTINELLPQEQRGSTMVLDRIRQLSIP</sequence>
<name>A0A2B7WF81_POLH7</name>
<dbReference type="Proteomes" id="UP000224634">
    <property type="component" value="Unassembled WGS sequence"/>
</dbReference>